<dbReference type="STRING" id="488535.SAMN04487963_3026"/>
<dbReference type="AlphaFoldDB" id="A0A1I4RY84"/>
<accession>A0A1I4RY84</accession>
<name>A0A1I4RY84_9GAMM</name>
<dbReference type="EMBL" id="FOUE01000004">
    <property type="protein sequence ID" value="SFM57252.1"/>
    <property type="molecule type" value="Genomic_DNA"/>
</dbReference>
<protein>
    <submittedName>
        <fullName evidence="1">Uncharacterized protein</fullName>
    </submittedName>
</protein>
<keyword evidence="2" id="KW-1185">Reference proteome</keyword>
<sequence>MVRGVVIAIILVGLLAMVALAPRWLMELSGNQPETDQPACNLAHEPCTWDVDGSHWQASLTQLPDEQGSARFRFSIKTNATIERMHGVLRGESMYLGEYPVLLTYSDSEQEWQGVFTPPVCTVQDIMVWRIDLELPGRPALNAGQRLLFEVHRK</sequence>
<organism evidence="1 2">
    <name type="scientific">Marinobacter zhejiangensis</name>
    <dbReference type="NCBI Taxonomy" id="488535"/>
    <lineage>
        <taxon>Bacteria</taxon>
        <taxon>Pseudomonadati</taxon>
        <taxon>Pseudomonadota</taxon>
        <taxon>Gammaproteobacteria</taxon>
        <taxon>Pseudomonadales</taxon>
        <taxon>Marinobacteraceae</taxon>
        <taxon>Marinobacter</taxon>
    </lineage>
</organism>
<dbReference type="Proteomes" id="UP000198519">
    <property type="component" value="Unassembled WGS sequence"/>
</dbReference>
<gene>
    <name evidence="1" type="ORF">SAMN04487963_3026</name>
</gene>
<reference evidence="2" key="1">
    <citation type="submission" date="2016-10" db="EMBL/GenBank/DDBJ databases">
        <authorList>
            <person name="Varghese N."/>
            <person name="Submissions S."/>
        </authorList>
    </citation>
    <scope>NUCLEOTIDE SEQUENCE [LARGE SCALE GENOMIC DNA]</scope>
    <source>
        <strain evidence="2">CGMCC 1.7061</strain>
    </source>
</reference>
<proteinExistence type="predicted"/>
<evidence type="ECO:0000313" key="1">
    <source>
        <dbReference type="EMBL" id="SFM57252.1"/>
    </source>
</evidence>
<evidence type="ECO:0000313" key="2">
    <source>
        <dbReference type="Proteomes" id="UP000198519"/>
    </source>
</evidence>